<feature type="compositionally biased region" description="Basic and acidic residues" evidence="8">
    <location>
        <begin position="28"/>
        <end position="49"/>
    </location>
</feature>
<feature type="domain" description="START" evidence="9">
    <location>
        <begin position="48"/>
        <end position="220"/>
    </location>
</feature>
<evidence type="ECO:0000256" key="5">
    <source>
        <dbReference type="ARBA" id="ARBA00053168"/>
    </source>
</evidence>
<feature type="region of interest" description="Disordered" evidence="8">
    <location>
        <begin position="19"/>
        <end position="49"/>
    </location>
</feature>
<proteinExistence type="predicted"/>
<dbReference type="InterPro" id="IPR051213">
    <property type="entry name" value="START_lipid_transfer"/>
</dbReference>
<evidence type="ECO:0000313" key="10">
    <source>
        <dbReference type="Proteomes" id="UP000248484"/>
    </source>
</evidence>
<dbReference type="InterPro" id="IPR023393">
    <property type="entry name" value="START-like_dom_sf"/>
</dbReference>
<dbReference type="PANTHER" id="PTHR19308">
    <property type="entry name" value="PHOSPHATIDYLCHOLINE TRANSFER PROTEIN"/>
    <property type="match status" value="1"/>
</dbReference>
<sequence length="271" mass="31739">MPVVFLSRSIDEMKRLEEMSSTFQSSGVDHHPPEPKSQTERDEDSGGKEQPWEMVMDKKHFKLWRRPITGTPLYQYRVFGTYTDVTPRQFFNVQLDTEYRKKWDALVIKLEVIERDVVSGSEVLHWVTHFPYPMYSRDYVYVRRYSVDEENNVMVLVSRAVEHPSVPESPEFVRVRSYESQMVIRPHKSFDENGFDYLLTYSDNPQTVFPRYCVSWMVSSDIFSMSATCSLPSFMVSLSVQKILIDEVKSFSIFTCGFCVLHFASGFFTPE</sequence>
<comment type="function">
    <text evidence="5">May play a protective role in mucosal tissues by preventing exaggerated allergic responses.</text>
</comment>
<dbReference type="AlphaFoldDB" id="A0A455BUC4"/>
<dbReference type="FunFam" id="3.30.530.20:FF:000016">
    <property type="entry name" value="StAR-related lipid transfer protein 7, mitochondrial"/>
    <property type="match status" value="1"/>
</dbReference>
<evidence type="ECO:0000259" key="9">
    <source>
        <dbReference type="PROSITE" id="PS50848"/>
    </source>
</evidence>
<evidence type="ECO:0000256" key="8">
    <source>
        <dbReference type="SAM" id="MobiDB-lite"/>
    </source>
</evidence>
<keyword evidence="2" id="KW-0809">Transit peptide</keyword>
<evidence type="ECO:0000256" key="1">
    <source>
        <dbReference type="ARBA" id="ARBA00004173"/>
    </source>
</evidence>
<evidence type="ECO:0000313" key="11">
    <source>
        <dbReference type="RefSeq" id="XP_028352600.1"/>
    </source>
</evidence>
<dbReference type="PROSITE" id="PS50848">
    <property type="entry name" value="START"/>
    <property type="match status" value="1"/>
</dbReference>
<evidence type="ECO:0000256" key="3">
    <source>
        <dbReference type="ARBA" id="ARBA00023054"/>
    </source>
</evidence>
<organism evidence="10 11">
    <name type="scientific">Physeter macrocephalus</name>
    <name type="common">Sperm whale</name>
    <name type="synonym">Physeter catodon</name>
    <dbReference type="NCBI Taxonomy" id="9755"/>
    <lineage>
        <taxon>Eukaryota</taxon>
        <taxon>Metazoa</taxon>
        <taxon>Chordata</taxon>
        <taxon>Craniata</taxon>
        <taxon>Vertebrata</taxon>
        <taxon>Euteleostomi</taxon>
        <taxon>Mammalia</taxon>
        <taxon>Eutheria</taxon>
        <taxon>Laurasiatheria</taxon>
        <taxon>Artiodactyla</taxon>
        <taxon>Whippomorpha</taxon>
        <taxon>Cetacea</taxon>
        <taxon>Odontoceti</taxon>
        <taxon>Physeteridae</taxon>
        <taxon>Physeter</taxon>
    </lineage>
</organism>
<dbReference type="GO" id="GO:0008289">
    <property type="term" value="F:lipid binding"/>
    <property type="evidence" value="ECO:0007669"/>
    <property type="project" value="InterPro"/>
</dbReference>
<protein>
    <recommendedName>
        <fullName evidence="6">StAR-related lipid transfer protein 7, mitochondrial</fullName>
    </recommendedName>
    <alternativeName>
        <fullName evidence="7">START domain-containing protein 7</fullName>
    </alternativeName>
</protein>
<keyword evidence="3" id="KW-0175">Coiled coil</keyword>
<dbReference type="Pfam" id="PF01852">
    <property type="entry name" value="START"/>
    <property type="match status" value="1"/>
</dbReference>
<dbReference type="RefSeq" id="XP_028352600.1">
    <property type="nucleotide sequence ID" value="XM_028496799.2"/>
</dbReference>
<dbReference type="Gene3D" id="3.30.530.20">
    <property type="match status" value="1"/>
</dbReference>
<dbReference type="InterPro" id="IPR002913">
    <property type="entry name" value="START_lipid-bd_dom"/>
</dbReference>
<keyword evidence="4" id="KW-0496">Mitochondrion</keyword>
<accession>A0A455BUC4</accession>
<evidence type="ECO:0000256" key="7">
    <source>
        <dbReference type="ARBA" id="ARBA00079053"/>
    </source>
</evidence>
<comment type="subcellular location">
    <subcellularLocation>
        <location evidence="1">Mitochondrion</location>
    </subcellularLocation>
</comment>
<dbReference type="SUPFAM" id="SSF55961">
    <property type="entry name" value="Bet v1-like"/>
    <property type="match status" value="1"/>
</dbReference>
<keyword evidence="10" id="KW-1185">Reference proteome</keyword>
<name>A0A455BUC4_PHYMC</name>
<dbReference type="GeneID" id="102982458"/>
<gene>
    <name evidence="11" type="primary">STARD7</name>
</gene>
<dbReference type="SMART" id="SM00234">
    <property type="entry name" value="START"/>
    <property type="match status" value="1"/>
</dbReference>
<dbReference type="PANTHER" id="PTHR19308:SF8">
    <property type="entry name" value="STAR-RELATED LIPID TRANSFER PROTEIN 7, MITOCHONDRIAL"/>
    <property type="match status" value="1"/>
</dbReference>
<dbReference type="CDD" id="cd08911">
    <property type="entry name" value="START_STARD7-like"/>
    <property type="match status" value="1"/>
</dbReference>
<dbReference type="CTD" id="56910"/>
<dbReference type="InterPro" id="IPR041949">
    <property type="entry name" value="START_STARD7"/>
</dbReference>
<evidence type="ECO:0000256" key="2">
    <source>
        <dbReference type="ARBA" id="ARBA00022946"/>
    </source>
</evidence>
<dbReference type="GO" id="GO:0005739">
    <property type="term" value="C:mitochondrion"/>
    <property type="evidence" value="ECO:0007669"/>
    <property type="project" value="UniProtKB-SubCell"/>
</dbReference>
<dbReference type="Proteomes" id="UP000248484">
    <property type="component" value="Chromosome 12"/>
</dbReference>
<evidence type="ECO:0000256" key="6">
    <source>
        <dbReference type="ARBA" id="ARBA00069252"/>
    </source>
</evidence>
<reference evidence="11" key="1">
    <citation type="submission" date="2025-08" db="UniProtKB">
        <authorList>
            <consortium name="RefSeq"/>
        </authorList>
    </citation>
    <scope>IDENTIFICATION</scope>
    <source>
        <tissue evidence="11">Muscle</tissue>
    </source>
</reference>
<evidence type="ECO:0000256" key="4">
    <source>
        <dbReference type="ARBA" id="ARBA00023128"/>
    </source>
</evidence>